<dbReference type="NCBIfam" id="TIGR00357">
    <property type="entry name" value="peptide-methionine (R)-S-oxide reductase MsrB"/>
    <property type="match status" value="1"/>
</dbReference>
<organism evidence="5 6">
    <name type="scientific">Francisella halioticida</name>
    <dbReference type="NCBI Taxonomy" id="549298"/>
    <lineage>
        <taxon>Bacteria</taxon>
        <taxon>Pseudomonadati</taxon>
        <taxon>Pseudomonadota</taxon>
        <taxon>Gammaproteobacteria</taxon>
        <taxon>Thiotrichales</taxon>
        <taxon>Francisellaceae</taxon>
        <taxon>Francisella</taxon>
    </lineage>
</organism>
<dbReference type="RefSeq" id="WP_088773120.1">
    <property type="nucleotide sequence ID" value="NZ_CP022132.1"/>
</dbReference>
<dbReference type="Pfam" id="PF01641">
    <property type="entry name" value="SelR"/>
    <property type="match status" value="1"/>
</dbReference>
<gene>
    <name evidence="5" type="primary">msrB</name>
    <name evidence="5" type="ORF">CDV26_09790</name>
</gene>
<dbReference type="SUPFAM" id="SSF51316">
    <property type="entry name" value="Mss4-like"/>
    <property type="match status" value="1"/>
</dbReference>
<evidence type="ECO:0000259" key="4">
    <source>
        <dbReference type="PROSITE" id="PS51790"/>
    </source>
</evidence>
<protein>
    <recommendedName>
        <fullName evidence="1">peptide-methionine (R)-S-oxide reductase</fullName>
        <ecNumber evidence="1">1.8.4.12</ecNumber>
    </recommendedName>
</protein>
<dbReference type="PANTHER" id="PTHR10173:SF59">
    <property type="entry name" value="PEPTIDE METHIONINE SULFOXIDE REDUCTASE MSRA_MSRB"/>
    <property type="match status" value="1"/>
</dbReference>
<keyword evidence="2" id="KW-0560">Oxidoreductase</keyword>
<dbReference type="InterPro" id="IPR028427">
    <property type="entry name" value="Met_Sox_Rdtase_MsrB"/>
</dbReference>
<accession>A0ABM6M101</accession>
<sequence>MKKLLTFIILIVPILGFSETSKWQSYNKPEALSKLNKLSKLSKLSKLQYYVTQKGGTERAFNNKYWNNHKQGIYVDIVSGEPLFSSTNKYITQELVGLVLLNRLINQSFIVTKVDNSWFMNRTEVLSKHGKSHLGHIFDDGPKPSSKRYCMNSAALRFIPKADMKKDGYSAYLYLFNKNLK</sequence>
<evidence type="ECO:0000256" key="1">
    <source>
        <dbReference type="ARBA" id="ARBA00012499"/>
    </source>
</evidence>
<dbReference type="PANTHER" id="PTHR10173">
    <property type="entry name" value="METHIONINE SULFOXIDE REDUCTASE"/>
    <property type="match status" value="1"/>
</dbReference>
<keyword evidence="6" id="KW-1185">Reference proteome</keyword>
<evidence type="ECO:0000313" key="6">
    <source>
        <dbReference type="Proteomes" id="UP000249910"/>
    </source>
</evidence>
<dbReference type="InterPro" id="IPR002579">
    <property type="entry name" value="Met_Sox_Rdtase_MsrB_dom"/>
</dbReference>
<evidence type="ECO:0000256" key="2">
    <source>
        <dbReference type="ARBA" id="ARBA00023002"/>
    </source>
</evidence>
<dbReference type="Gene3D" id="2.170.150.20">
    <property type="entry name" value="Peptide methionine sulfoxide reductase"/>
    <property type="match status" value="1"/>
</dbReference>
<proteinExistence type="predicted"/>
<dbReference type="InterPro" id="IPR011057">
    <property type="entry name" value="Mss4-like_sf"/>
</dbReference>
<comment type="catalytic activity">
    <reaction evidence="3">
        <text>L-methionyl-[protein] + [thioredoxin]-disulfide + H2O = L-methionyl-(R)-S-oxide-[protein] + [thioredoxin]-dithiol</text>
        <dbReference type="Rhea" id="RHEA:24164"/>
        <dbReference type="Rhea" id="RHEA-COMP:10698"/>
        <dbReference type="Rhea" id="RHEA-COMP:10700"/>
        <dbReference type="Rhea" id="RHEA-COMP:12313"/>
        <dbReference type="Rhea" id="RHEA-COMP:12314"/>
        <dbReference type="ChEBI" id="CHEBI:15377"/>
        <dbReference type="ChEBI" id="CHEBI:16044"/>
        <dbReference type="ChEBI" id="CHEBI:29950"/>
        <dbReference type="ChEBI" id="CHEBI:45764"/>
        <dbReference type="ChEBI" id="CHEBI:50058"/>
        <dbReference type="EC" id="1.8.4.12"/>
    </reaction>
</comment>
<dbReference type="EC" id="1.8.4.12" evidence="1"/>
<evidence type="ECO:0000256" key="3">
    <source>
        <dbReference type="ARBA" id="ARBA00048488"/>
    </source>
</evidence>
<feature type="domain" description="MsrB" evidence="4">
    <location>
        <begin position="37"/>
        <end position="161"/>
    </location>
</feature>
<dbReference type="PROSITE" id="PS51790">
    <property type="entry name" value="MSRB"/>
    <property type="match status" value="1"/>
</dbReference>
<name>A0ABM6M101_9GAMM</name>
<reference evidence="5 6" key="1">
    <citation type="submission" date="2017-06" db="EMBL/GenBank/DDBJ databases">
        <title>Complete genome of Francisella halioticida.</title>
        <authorList>
            <person name="Sjodin A."/>
        </authorList>
    </citation>
    <scope>NUCLEOTIDE SEQUENCE [LARGE SCALE GENOMIC DNA]</scope>
    <source>
        <strain evidence="5 6">DSM 23729</strain>
    </source>
</reference>
<dbReference type="Proteomes" id="UP000249910">
    <property type="component" value="Chromosome"/>
</dbReference>
<dbReference type="EMBL" id="CP022132">
    <property type="protein sequence ID" value="ASG68645.1"/>
    <property type="molecule type" value="Genomic_DNA"/>
</dbReference>
<evidence type="ECO:0000313" key="5">
    <source>
        <dbReference type="EMBL" id="ASG68645.1"/>
    </source>
</evidence>